<gene>
    <name evidence="1" type="ORF">VP01_5629g1</name>
</gene>
<evidence type="ECO:0000313" key="2">
    <source>
        <dbReference type="Proteomes" id="UP000037035"/>
    </source>
</evidence>
<dbReference type="Proteomes" id="UP000037035">
    <property type="component" value="Unassembled WGS sequence"/>
</dbReference>
<evidence type="ECO:0000313" key="1">
    <source>
        <dbReference type="EMBL" id="KNZ48494.1"/>
    </source>
</evidence>
<dbReference type="EMBL" id="LAVV01010862">
    <property type="protein sequence ID" value="KNZ48494.1"/>
    <property type="molecule type" value="Genomic_DNA"/>
</dbReference>
<dbReference type="VEuPathDB" id="FungiDB:VP01_5629g1"/>
<dbReference type="AlphaFoldDB" id="A0A0L6UIY0"/>
<name>A0A0L6UIY0_9BASI</name>
<proteinExistence type="predicted"/>
<protein>
    <submittedName>
        <fullName evidence="1">Uncharacterized protein</fullName>
    </submittedName>
</protein>
<sequence>MLKPCNSNQGGVSGRGATHLDTVLCPLGYVQMCIGDCQVWAMIDSGLMVNLLPKLVRNADLVRQQANIELRGIGRHSARWTGWWKGNG</sequence>
<comment type="caution">
    <text evidence="1">The sequence shown here is derived from an EMBL/GenBank/DDBJ whole genome shotgun (WGS) entry which is preliminary data.</text>
</comment>
<organism evidence="1 2">
    <name type="scientific">Puccinia sorghi</name>
    <dbReference type="NCBI Taxonomy" id="27349"/>
    <lineage>
        <taxon>Eukaryota</taxon>
        <taxon>Fungi</taxon>
        <taxon>Dikarya</taxon>
        <taxon>Basidiomycota</taxon>
        <taxon>Pucciniomycotina</taxon>
        <taxon>Pucciniomycetes</taxon>
        <taxon>Pucciniales</taxon>
        <taxon>Pucciniaceae</taxon>
        <taxon>Puccinia</taxon>
    </lineage>
</organism>
<keyword evidence="2" id="KW-1185">Reference proteome</keyword>
<reference evidence="1 2" key="1">
    <citation type="submission" date="2015-08" db="EMBL/GenBank/DDBJ databases">
        <title>Next Generation Sequencing and Analysis of the Genome of Puccinia sorghi L Schw, the Causal Agent of Maize Common Rust.</title>
        <authorList>
            <person name="Rochi L."/>
            <person name="Burguener G."/>
            <person name="Darino M."/>
            <person name="Turjanski A."/>
            <person name="Kreff E."/>
            <person name="Dieguez M.J."/>
            <person name="Sacco F."/>
        </authorList>
    </citation>
    <scope>NUCLEOTIDE SEQUENCE [LARGE SCALE GENOMIC DNA]</scope>
    <source>
        <strain evidence="1 2">RO10H11247</strain>
    </source>
</reference>
<accession>A0A0L6UIY0</accession>